<dbReference type="EMBL" id="CP042909">
    <property type="protein sequence ID" value="QJA05687.1"/>
    <property type="molecule type" value="Genomic_DNA"/>
</dbReference>
<evidence type="ECO:0000256" key="1">
    <source>
        <dbReference type="ARBA" id="ARBA00022729"/>
    </source>
</evidence>
<dbReference type="Gene3D" id="1.10.780.10">
    <property type="entry name" value="Hydroxylamine Oxidoreductase, Chain A, domain 1"/>
    <property type="match status" value="1"/>
</dbReference>
<dbReference type="Proteomes" id="UP000501253">
    <property type="component" value="Chromosome"/>
</dbReference>
<dbReference type="RefSeq" id="WP_168719049.1">
    <property type="nucleotide sequence ID" value="NZ_CP042909.1"/>
</dbReference>
<evidence type="ECO:0000313" key="3">
    <source>
        <dbReference type="Proteomes" id="UP000501253"/>
    </source>
</evidence>
<dbReference type="KEGG" id="tmai:FVE67_02225"/>
<reference evidence="2 3" key="1">
    <citation type="submission" date="2019-08" db="EMBL/GenBank/DDBJ databases">
        <title>Complete genome sequence of Thermosulfurimonas marina SU872T, an anaerobic thermophilic chemolithoautotrophic bacterium isolated from a shallow marine hydrothermal vent.</title>
        <authorList>
            <person name="Allioux M."/>
            <person name="Jebbar M."/>
            <person name="Slobodkina G."/>
            <person name="Slobodkin A."/>
            <person name="Moalic Y."/>
            <person name="Frolova A."/>
            <person name="Shao Z."/>
            <person name="Alain K."/>
        </authorList>
    </citation>
    <scope>NUCLEOTIDE SEQUENCE [LARGE SCALE GENOMIC DNA]</scope>
    <source>
        <strain evidence="2 3">SU872</strain>
    </source>
</reference>
<proteinExistence type="predicted"/>
<dbReference type="InterPro" id="IPR051829">
    <property type="entry name" value="Multiheme_Cytochr_ET"/>
</dbReference>
<dbReference type="InterPro" id="IPR036280">
    <property type="entry name" value="Multihaem_cyt_sf"/>
</dbReference>
<name>A0A6H1WR46_9BACT</name>
<organism evidence="2 3">
    <name type="scientific">Thermosulfurimonas marina</name>
    <dbReference type="NCBI Taxonomy" id="2047767"/>
    <lineage>
        <taxon>Bacteria</taxon>
        <taxon>Pseudomonadati</taxon>
        <taxon>Thermodesulfobacteriota</taxon>
        <taxon>Thermodesulfobacteria</taxon>
        <taxon>Thermodesulfobacteriales</taxon>
        <taxon>Thermodesulfobacteriaceae</taxon>
        <taxon>Thermosulfurimonas</taxon>
    </lineage>
</organism>
<keyword evidence="1" id="KW-0732">Signal</keyword>
<keyword evidence="3" id="KW-1185">Reference proteome</keyword>
<sequence>MKWKGFWLFWLAVLFLGGTSGWSVTQLSKDVTNPKVRELNKKCMMCHLKENKSLVFQWQESPHAAAKEGPVGCYTCHAADPGDPLGYTHEGAFIKTLITPKDCSYCHQREYTEFENSHHATAGQIMASLDNLLGEVVCSAPAEAVKKWGLPAYAAKADAQNACWQCHGSVVKVLKDSKGNIIRTKEGAPRFDPSTWPNSGMGRINPDGTKGACNACHSKHAFRASVARQPFACGKCHLGPDHPQKEVYEESKHGIAYLSAVRQYGLMGMNILKTGAWVLGKDYYFAPTCSTCHMGAYVKPNGSIARNTHNVGDRISWNLRPPISVHLNRVITTDGKVYDVPGDIPPLPGQFVEVYDYVRKGDKMVKVRTKKQVKEVMSWKQRREAMKEVCKSCHGMQQVENFYEQFDALVVTYNEKFAKPAKRLFEELVKDGLVPKSPFMSKAGWIWFEIWHHEGRRARHGAAMLGPDYTHWHGLYEIARHFYYKYLPEVLKLAKEHGKLEKYQKLIAEVLNTPEHQWKLKGFGEMMKAIEKEYKERYGKEQ</sequence>
<protein>
    <submittedName>
        <fullName evidence="2">Uncharacterized protein</fullName>
    </submittedName>
</protein>
<accession>A0A6H1WR46</accession>
<dbReference type="AlphaFoldDB" id="A0A6H1WR46"/>
<dbReference type="SUPFAM" id="SSF48695">
    <property type="entry name" value="Multiheme cytochromes"/>
    <property type="match status" value="1"/>
</dbReference>
<dbReference type="PANTHER" id="PTHR35038:SF5">
    <property type="entry name" value="CYTOCHROME C-TYPE PROTEIN NRFB"/>
    <property type="match status" value="1"/>
</dbReference>
<dbReference type="GO" id="GO:0016491">
    <property type="term" value="F:oxidoreductase activity"/>
    <property type="evidence" value="ECO:0007669"/>
    <property type="project" value="TreeGrafter"/>
</dbReference>
<gene>
    <name evidence="2" type="ORF">FVE67_02225</name>
</gene>
<dbReference type="Pfam" id="PF13447">
    <property type="entry name" value="Multi-haem_cyto"/>
    <property type="match status" value="1"/>
</dbReference>
<dbReference type="Gene3D" id="1.20.850.10">
    <property type="entry name" value="Hydroxylamine Oxidoreductase, Chain A, domain 2"/>
    <property type="match status" value="1"/>
</dbReference>
<evidence type="ECO:0000313" key="2">
    <source>
        <dbReference type="EMBL" id="QJA05687.1"/>
    </source>
</evidence>
<dbReference type="PANTHER" id="PTHR35038">
    <property type="entry name" value="DISSIMILATORY SULFITE REDUCTASE SIRA"/>
    <property type="match status" value="1"/>
</dbReference>